<proteinExistence type="predicted"/>
<name>A0A7G9GNQ8_9FIRM</name>
<dbReference type="Gene3D" id="3.40.50.620">
    <property type="entry name" value="HUPs"/>
    <property type="match status" value="1"/>
</dbReference>
<accession>A0A7G9GNQ8</accession>
<gene>
    <name evidence="1" type="ORF">H9Q80_00340</name>
</gene>
<organism evidence="1 2">
    <name type="scientific">[Eubacterium] hominis</name>
    <dbReference type="NCBI Taxonomy" id="2764325"/>
    <lineage>
        <taxon>Bacteria</taxon>
        <taxon>Bacillati</taxon>
        <taxon>Bacillota</taxon>
        <taxon>Erysipelotrichia</taxon>
        <taxon>Erysipelotrichales</taxon>
        <taxon>Erysipelotrichaceae</taxon>
        <taxon>Amedibacillus</taxon>
    </lineage>
</organism>
<dbReference type="EMBL" id="CP060636">
    <property type="protein sequence ID" value="QNM12440.1"/>
    <property type="molecule type" value="Genomic_DNA"/>
</dbReference>
<protein>
    <recommendedName>
        <fullName evidence="3">Phosphoadenosine phosphosulfate reductase family protein</fullName>
    </recommendedName>
</protein>
<reference evidence="1 2" key="1">
    <citation type="submission" date="2020-08" db="EMBL/GenBank/DDBJ databases">
        <authorList>
            <person name="Liu C."/>
            <person name="Sun Q."/>
        </authorList>
    </citation>
    <scope>NUCLEOTIDE SEQUENCE [LARGE SCALE GENOMIC DNA]</scope>
    <source>
        <strain evidence="1 2">NSJ-61</strain>
    </source>
</reference>
<dbReference type="KEGG" id="ehn:H9Q80_00340"/>
<dbReference type="AlphaFoldDB" id="A0A7G9GNQ8"/>
<dbReference type="Proteomes" id="UP000515856">
    <property type="component" value="Chromosome"/>
</dbReference>
<dbReference type="SUPFAM" id="SSF52402">
    <property type="entry name" value="Adenine nucleotide alpha hydrolases-like"/>
    <property type="match status" value="1"/>
</dbReference>
<dbReference type="InterPro" id="IPR014729">
    <property type="entry name" value="Rossmann-like_a/b/a_fold"/>
</dbReference>
<dbReference type="RefSeq" id="WP_118667155.1">
    <property type="nucleotide sequence ID" value="NZ_CP060636.1"/>
</dbReference>
<keyword evidence="2" id="KW-1185">Reference proteome</keyword>
<evidence type="ECO:0000313" key="1">
    <source>
        <dbReference type="EMBL" id="QNM12440.1"/>
    </source>
</evidence>
<sequence length="298" mass="34721">MIPVSKNFTEEEKQRAQFYLMDLKSRFLALDKSKGLENYYLSYSGGKDSHFLFWFIKNILKNDSIKIVACNTTMEHQEIRERMYKYADEVLIPELKPLEVKELYGSPCFSKIQDEFIMRYQNGCRSASLMERVNGKTFLGKDGKMHRSSFNLNKKAREHLLSGSLHKVSPKCCLYLKKRPFKLYEKETGKKAILGVRAKESKLRTAQYKGCLHKTGRFTPLWDLDNDLLDLIYAIYGIEIPKIYEYVDRTGCMGCPYGAKYGETVKELDLLNTAQRNYTIKLFKESYEVLGIECEEVD</sequence>
<evidence type="ECO:0000313" key="2">
    <source>
        <dbReference type="Proteomes" id="UP000515856"/>
    </source>
</evidence>
<evidence type="ECO:0008006" key="3">
    <source>
        <dbReference type="Google" id="ProtNLM"/>
    </source>
</evidence>